<feature type="binding site" evidence="12">
    <location>
        <position position="29"/>
    </location>
    <ligand>
        <name>Zn(2+)</name>
        <dbReference type="ChEBI" id="CHEBI:29105"/>
    </ligand>
</feature>
<evidence type="ECO:0000256" key="1">
    <source>
        <dbReference type="ARBA" id="ARBA00004496"/>
    </source>
</evidence>
<dbReference type="SUPFAM" id="SSF47323">
    <property type="entry name" value="Anticodon-binding domain of a subclass of class I aminoacyl-tRNA synthetases"/>
    <property type="match status" value="1"/>
</dbReference>
<keyword evidence="5 12" id="KW-0436">Ligase</keyword>
<dbReference type="InterPro" id="IPR015803">
    <property type="entry name" value="Cys-tRNA-ligase"/>
</dbReference>
<feature type="binding site" evidence="12">
    <location>
        <position position="261"/>
    </location>
    <ligand>
        <name>Zn(2+)</name>
        <dbReference type="ChEBI" id="CHEBI:29105"/>
    </ligand>
</feature>
<dbReference type="NCBIfam" id="TIGR00435">
    <property type="entry name" value="cysS"/>
    <property type="match status" value="1"/>
</dbReference>
<feature type="binding site" evidence="12">
    <location>
        <position position="297"/>
    </location>
    <ligand>
        <name>ATP</name>
        <dbReference type="ChEBI" id="CHEBI:30616"/>
    </ligand>
</feature>
<evidence type="ECO:0000256" key="11">
    <source>
        <dbReference type="ARBA" id="ARBA00023146"/>
    </source>
</evidence>
<dbReference type="EMBL" id="BMXG01000008">
    <property type="protein sequence ID" value="GHC00203.1"/>
    <property type="molecule type" value="Genomic_DNA"/>
</dbReference>
<dbReference type="RefSeq" id="WP_189513682.1">
    <property type="nucleotide sequence ID" value="NZ_BMXG01000008.1"/>
</dbReference>
<dbReference type="Pfam" id="PF01406">
    <property type="entry name" value="tRNA-synt_1e"/>
    <property type="match status" value="1"/>
</dbReference>
<evidence type="ECO:0000256" key="3">
    <source>
        <dbReference type="ARBA" id="ARBA00011245"/>
    </source>
</evidence>
<dbReference type="Proteomes" id="UP000642829">
    <property type="component" value="Unassembled WGS sequence"/>
</dbReference>
<evidence type="ECO:0000256" key="10">
    <source>
        <dbReference type="ARBA" id="ARBA00022917"/>
    </source>
</evidence>
<evidence type="ECO:0000256" key="6">
    <source>
        <dbReference type="ARBA" id="ARBA00022723"/>
    </source>
</evidence>
<keyword evidence="9 12" id="KW-0067">ATP-binding</keyword>
<dbReference type="GO" id="GO:0008270">
    <property type="term" value="F:zinc ion binding"/>
    <property type="evidence" value="ECO:0007669"/>
    <property type="project" value="UniProtKB-UniRule"/>
</dbReference>
<dbReference type="Gene3D" id="3.40.50.620">
    <property type="entry name" value="HUPs"/>
    <property type="match status" value="1"/>
</dbReference>
<evidence type="ECO:0000313" key="16">
    <source>
        <dbReference type="Proteomes" id="UP000642829"/>
    </source>
</evidence>
<keyword evidence="11 12" id="KW-0030">Aminoacyl-tRNA synthetase</keyword>
<sequence length="497" mass="54668">MAIELHDTLTRTRKTLVPSDGQTYRFYCCGPTVYGPAHIGNFRAFVAQDVLRRVLETDFLAHTAADAPPIVLKHVRNITDVDDKTIRTSQERGETLTAFTQRWTEKFHTDCAALNCLTPDVEPRATAHIPQQVALVENLLAGGFAYVGGDGSVYFKVSACSHYGELSHLDRDQLQTQTENSAGQANDADEYDRESVSDFALWKAHKPEDGDNQWPGPKNPATGESINGRPGWHLECSAMSTAYLGESFDLHGGGVDLCFPHHENEIAQSESASGQRPFCHHWFHNAHLMVEGKKMSKSLGNLYTLEELDAQGYSAQAVRYVLINGHYRSQLNFTFNGLTAAASALAKLEKALKPILDIIGMTPEEFRELCGKPSAMTVTGMFVRAWEHLSDDLNVPGALGDIFSCVGDLNDPSYSKSAIVGQLRSLAGLLYCLGLELYTTPEAPIVEAPEHVIQLAAQRWEAKQSRDFTAADALRAEIQAAGWIVLDRKDGYDLSPA</sequence>
<dbReference type="HAMAP" id="MF_00041">
    <property type="entry name" value="Cys_tRNA_synth"/>
    <property type="match status" value="1"/>
</dbReference>
<dbReference type="InterPro" id="IPR014729">
    <property type="entry name" value="Rossmann-like_a/b/a_fold"/>
</dbReference>
<evidence type="ECO:0000256" key="12">
    <source>
        <dbReference type="HAMAP-Rule" id="MF_00041"/>
    </source>
</evidence>
<protein>
    <recommendedName>
        <fullName evidence="12">Cysteine--tRNA ligase</fullName>
        <ecNumber evidence="12">6.1.1.16</ecNumber>
    </recommendedName>
    <alternativeName>
        <fullName evidence="12">Cysteinyl-tRNA synthetase</fullName>
        <shortName evidence="12">CysRS</shortName>
    </alternativeName>
</protein>
<reference evidence="15" key="2">
    <citation type="submission" date="2020-09" db="EMBL/GenBank/DDBJ databases">
        <authorList>
            <person name="Sun Q."/>
            <person name="Kim S."/>
        </authorList>
    </citation>
    <scope>NUCLEOTIDE SEQUENCE</scope>
    <source>
        <strain evidence="15">KCTC 12870</strain>
    </source>
</reference>
<dbReference type="InterPro" id="IPR024909">
    <property type="entry name" value="Cys-tRNA/MSH_ligase"/>
</dbReference>
<keyword evidence="7 12" id="KW-0547">Nucleotide-binding</keyword>
<dbReference type="GO" id="GO:0006423">
    <property type="term" value="P:cysteinyl-tRNA aminoacylation"/>
    <property type="evidence" value="ECO:0007669"/>
    <property type="project" value="UniProtKB-UniRule"/>
</dbReference>
<feature type="short sequence motif" description="'KMSKS' region" evidence="12">
    <location>
        <begin position="294"/>
        <end position="298"/>
    </location>
</feature>
<gene>
    <name evidence="12 15" type="primary">cysS</name>
    <name evidence="15" type="ORF">GCM10007047_15590</name>
</gene>
<evidence type="ECO:0000256" key="2">
    <source>
        <dbReference type="ARBA" id="ARBA00005594"/>
    </source>
</evidence>
<comment type="catalytic activity">
    <reaction evidence="12">
        <text>tRNA(Cys) + L-cysteine + ATP = L-cysteinyl-tRNA(Cys) + AMP + diphosphate</text>
        <dbReference type="Rhea" id="RHEA:17773"/>
        <dbReference type="Rhea" id="RHEA-COMP:9661"/>
        <dbReference type="Rhea" id="RHEA-COMP:9679"/>
        <dbReference type="ChEBI" id="CHEBI:30616"/>
        <dbReference type="ChEBI" id="CHEBI:33019"/>
        <dbReference type="ChEBI" id="CHEBI:35235"/>
        <dbReference type="ChEBI" id="CHEBI:78442"/>
        <dbReference type="ChEBI" id="CHEBI:78517"/>
        <dbReference type="ChEBI" id="CHEBI:456215"/>
        <dbReference type="EC" id="6.1.1.16"/>
    </reaction>
</comment>
<dbReference type="GO" id="GO:0005524">
    <property type="term" value="F:ATP binding"/>
    <property type="evidence" value="ECO:0007669"/>
    <property type="project" value="UniProtKB-UniRule"/>
</dbReference>
<keyword evidence="10 12" id="KW-0648">Protein biosynthesis</keyword>
<dbReference type="InterPro" id="IPR015273">
    <property type="entry name" value="Cys-tRNA-synt_Ia_DALR"/>
</dbReference>
<dbReference type="EC" id="6.1.1.16" evidence="12"/>
<dbReference type="SMART" id="SM00840">
    <property type="entry name" value="DALR_2"/>
    <property type="match status" value="1"/>
</dbReference>
<dbReference type="GO" id="GO:0004817">
    <property type="term" value="F:cysteine-tRNA ligase activity"/>
    <property type="evidence" value="ECO:0007669"/>
    <property type="project" value="UniProtKB-UniRule"/>
</dbReference>
<evidence type="ECO:0000313" key="15">
    <source>
        <dbReference type="EMBL" id="GHC00203.1"/>
    </source>
</evidence>
<feature type="region of interest" description="Disordered" evidence="13">
    <location>
        <begin position="206"/>
        <end position="227"/>
    </location>
</feature>
<dbReference type="GO" id="GO:0005737">
    <property type="term" value="C:cytoplasm"/>
    <property type="evidence" value="ECO:0007669"/>
    <property type="project" value="UniProtKB-SubCell"/>
</dbReference>
<keyword evidence="16" id="KW-1185">Reference proteome</keyword>
<dbReference type="PANTHER" id="PTHR10890">
    <property type="entry name" value="CYSTEINYL-TRNA SYNTHETASE"/>
    <property type="match status" value="1"/>
</dbReference>
<reference evidence="15" key="1">
    <citation type="journal article" date="2014" name="Int. J. Syst. Evol. Microbiol.">
        <title>Complete genome sequence of Corynebacterium casei LMG S-19264T (=DSM 44701T), isolated from a smear-ripened cheese.</title>
        <authorList>
            <consortium name="US DOE Joint Genome Institute (JGI-PGF)"/>
            <person name="Walter F."/>
            <person name="Albersmeier A."/>
            <person name="Kalinowski J."/>
            <person name="Ruckert C."/>
        </authorList>
    </citation>
    <scope>NUCLEOTIDE SEQUENCE</scope>
    <source>
        <strain evidence="15">KCTC 12870</strain>
    </source>
</reference>
<keyword evidence="8 12" id="KW-0862">Zinc</keyword>
<evidence type="ECO:0000256" key="9">
    <source>
        <dbReference type="ARBA" id="ARBA00022840"/>
    </source>
</evidence>
<name>A0A8J3GCP5_9BACT</name>
<evidence type="ECO:0000256" key="13">
    <source>
        <dbReference type="SAM" id="MobiDB-lite"/>
    </source>
</evidence>
<evidence type="ECO:0000256" key="5">
    <source>
        <dbReference type="ARBA" id="ARBA00022598"/>
    </source>
</evidence>
<feature type="binding site" evidence="12">
    <location>
        <position position="265"/>
    </location>
    <ligand>
        <name>Zn(2+)</name>
        <dbReference type="ChEBI" id="CHEBI:29105"/>
    </ligand>
</feature>
<comment type="subunit">
    <text evidence="3 12">Monomer.</text>
</comment>
<feature type="binding site" evidence="12">
    <location>
        <position position="236"/>
    </location>
    <ligand>
        <name>Zn(2+)</name>
        <dbReference type="ChEBI" id="CHEBI:29105"/>
    </ligand>
</feature>
<comment type="cofactor">
    <cofactor evidence="12">
        <name>Zn(2+)</name>
        <dbReference type="ChEBI" id="CHEBI:29105"/>
    </cofactor>
    <text evidence="12">Binds 1 zinc ion per subunit.</text>
</comment>
<feature type="short sequence motif" description="'HIGH' region" evidence="12">
    <location>
        <begin position="31"/>
        <end position="41"/>
    </location>
</feature>
<accession>A0A8J3GCP5</accession>
<dbReference type="PANTHER" id="PTHR10890:SF3">
    <property type="entry name" value="CYSTEINE--TRNA LIGASE, CYTOPLASMIC"/>
    <property type="match status" value="1"/>
</dbReference>
<feature type="domain" description="Cysteinyl-tRNA synthetase class Ia DALR" evidence="14">
    <location>
        <begin position="384"/>
        <end position="445"/>
    </location>
</feature>
<organism evidence="15 16">
    <name type="scientific">Cerasicoccus arenae</name>
    <dbReference type="NCBI Taxonomy" id="424488"/>
    <lineage>
        <taxon>Bacteria</taxon>
        <taxon>Pseudomonadati</taxon>
        <taxon>Verrucomicrobiota</taxon>
        <taxon>Opitutia</taxon>
        <taxon>Puniceicoccales</taxon>
        <taxon>Cerasicoccaceae</taxon>
        <taxon>Cerasicoccus</taxon>
    </lineage>
</organism>
<dbReference type="SUPFAM" id="SSF52374">
    <property type="entry name" value="Nucleotidylyl transferase"/>
    <property type="match status" value="1"/>
</dbReference>
<dbReference type="AlphaFoldDB" id="A0A8J3GCP5"/>
<dbReference type="CDD" id="cd00672">
    <property type="entry name" value="CysRS_core"/>
    <property type="match status" value="1"/>
</dbReference>
<evidence type="ECO:0000256" key="4">
    <source>
        <dbReference type="ARBA" id="ARBA00022490"/>
    </source>
</evidence>
<comment type="similarity">
    <text evidence="2 12">Belongs to the class-I aminoacyl-tRNA synthetase family.</text>
</comment>
<keyword evidence="4 12" id="KW-0963">Cytoplasm</keyword>
<evidence type="ECO:0000256" key="8">
    <source>
        <dbReference type="ARBA" id="ARBA00022833"/>
    </source>
</evidence>
<evidence type="ECO:0000256" key="7">
    <source>
        <dbReference type="ARBA" id="ARBA00022741"/>
    </source>
</evidence>
<keyword evidence="6 12" id="KW-0479">Metal-binding</keyword>
<dbReference type="Gene3D" id="1.20.120.1910">
    <property type="entry name" value="Cysteine-tRNA ligase, C-terminal anti-codon recognition domain"/>
    <property type="match status" value="1"/>
</dbReference>
<dbReference type="InterPro" id="IPR009080">
    <property type="entry name" value="tRNAsynth_Ia_anticodon-bd"/>
</dbReference>
<comment type="caution">
    <text evidence="15">The sequence shown here is derived from an EMBL/GenBank/DDBJ whole genome shotgun (WGS) entry which is preliminary data.</text>
</comment>
<dbReference type="PRINTS" id="PR00983">
    <property type="entry name" value="TRNASYNTHCYS"/>
</dbReference>
<comment type="subcellular location">
    <subcellularLocation>
        <location evidence="1 12">Cytoplasm</location>
    </subcellularLocation>
</comment>
<proteinExistence type="inferred from homology"/>
<evidence type="ECO:0000259" key="14">
    <source>
        <dbReference type="SMART" id="SM00840"/>
    </source>
</evidence>
<dbReference type="InterPro" id="IPR032678">
    <property type="entry name" value="tRNA-synt_1_cat_dom"/>
</dbReference>